<dbReference type="InterPro" id="IPR011990">
    <property type="entry name" value="TPR-like_helical_dom_sf"/>
</dbReference>
<dbReference type="Proteomes" id="UP000605568">
    <property type="component" value="Unassembled WGS sequence"/>
</dbReference>
<organism evidence="1 2">
    <name type="scientific">Lentzea cavernae</name>
    <dbReference type="NCBI Taxonomy" id="2020703"/>
    <lineage>
        <taxon>Bacteria</taxon>
        <taxon>Bacillati</taxon>
        <taxon>Actinomycetota</taxon>
        <taxon>Actinomycetes</taxon>
        <taxon>Pseudonocardiales</taxon>
        <taxon>Pseudonocardiaceae</taxon>
        <taxon>Lentzea</taxon>
    </lineage>
</organism>
<evidence type="ECO:0000313" key="1">
    <source>
        <dbReference type="EMBL" id="GHH29369.1"/>
    </source>
</evidence>
<sequence length="149" mass="16911">MTPSHPGGEANTLDSLGFIAHRTGDLRQAISYHHQCLAVNAYYRVNVFSGLRLMRHDDHSAGTSYRTYQDRALLNVEGDAWRDARWRPRRRAGHQRLLRALEPGEPRTPESLVPMYKAAPVVSWQVAVQVQYQKDDRREISEATGTSGL</sequence>
<comment type="caution">
    <text evidence="1">The sequence shown here is derived from an EMBL/GenBank/DDBJ whole genome shotgun (WGS) entry which is preliminary data.</text>
</comment>
<gene>
    <name evidence="1" type="ORF">GCM10017774_05230</name>
</gene>
<protein>
    <recommendedName>
        <fullName evidence="3">Tetratricopeptide repeat-containing protein</fullName>
    </recommendedName>
</protein>
<proteinExistence type="predicted"/>
<evidence type="ECO:0000313" key="2">
    <source>
        <dbReference type="Proteomes" id="UP000605568"/>
    </source>
</evidence>
<dbReference type="EMBL" id="BNAR01000001">
    <property type="protein sequence ID" value="GHH29369.1"/>
    <property type="molecule type" value="Genomic_DNA"/>
</dbReference>
<keyword evidence="2" id="KW-1185">Reference proteome</keyword>
<accession>A0ABQ3LYM2</accession>
<reference evidence="2" key="1">
    <citation type="journal article" date="2019" name="Int. J. Syst. Evol. Microbiol.">
        <title>The Global Catalogue of Microorganisms (GCM) 10K type strain sequencing project: providing services to taxonomists for standard genome sequencing and annotation.</title>
        <authorList>
            <consortium name="The Broad Institute Genomics Platform"/>
            <consortium name="The Broad Institute Genome Sequencing Center for Infectious Disease"/>
            <person name="Wu L."/>
            <person name="Ma J."/>
        </authorList>
    </citation>
    <scope>NUCLEOTIDE SEQUENCE [LARGE SCALE GENOMIC DNA]</scope>
    <source>
        <strain evidence="2">CGMCC 4.7367</strain>
    </source>
</reference>
<dbReference type="Gene3D" id="1.25.40.10">
    <property type="entry name" value="Tetratricopeptide repeat domain"/>
    <property type="match status" value="1"/>
</dbReference>
<evidence type="ECO:0008006" key="3">
    <source>
        <dbReference type="Google" id="ProtNLM"/>
    </source>
</evidence>
<name>A0ABQ3LYM2_9PSEU</name>